<evidence type="ECO:0000256" key="2">
    <source>
        <dbReference type="SAM" id="Phobius"/>
    </source>
</evidence>
<reference evidence="4" key="1">
    <citation type="journal article" date="2013" name="Nature">
        <title>Pan genome of the phytoplankton Emiliania underpins its global distribution.</title>
        <authorList>
            <person name="Read B.A."/>
            <person name="Kegel J."/>
            <person name="Klute M.J."/>
            <person name="Kuo A."/>
            <person name="Lefebvre S.C."/>
            <person name="Maumus F."/>
            <person name="Mayer C."/>
            <person name="Miller J."/>
            <person name="Monier A."/>
            <person name="Salamov A."/>
            <person name="Young J."/>
            <person name="Aguilar M."/>
            <person name="Claverie J.M."/>
            <person name="Frickenhaus S."/>
            <person name="Gonzalez K."/>
            <person name="Herman E.K."/>
            <person name="Lin Y.C."/>
            <person name="Napier J."/>
            <person name="Ogata H."/>
            <person name="Sarno A.F."/>
            <person name="Shmutz J."/>
            <person name="Schroeder D."/>
            <person name="de Vargas C."/>
            <person name="Verret F."/>
            <person name="von Dassow P."/>
            <person name="Valentin K."/>
            <person name="Van de Peer Y."/>
            <person name="Wheeler G."/>
            <person name="Dacks J.B."/>
            <person name="Delwiche C.F."/>
            <person name="Dyhrman S.T."/>
            <person name="Glockner G."/>
            <person name="John U."/>
            <person name="Richards T."/>
            <person name="Worden A.Z."/>
            <person name="Zhang X."/>
            <person name="Grigoriev I.V."/>
            <person name="Allen A.E."/>
            <person name="Bidle K."/>
            <person name="Borodovsky M."/>
            <person name="Bowler C."/>
            <person name="Brownlee C."/>
            <person name="Cock J.M."/>
            <person name="Elias M."/>
            <person name="Gladyshev V.N."/>
            <person name="Groth M."/>
            <person name="Guda C."/>
            <person name="Hadaegh A."/>
            <person name="Iglesias-Rodriguez M.D."/>
            <person name="Jenkins J."/>
            <person name="Jones B.M."/>
            <person name="Lawson T."/>
            <person name="Leese F."/>
            <person name="Lindquist E."/>
            <person name="Lobanov A."/>
            <person name="Lomsadze A."/>
            <person name="Malik S.B."/>
            <person name="Marsh M.E."/>
            <person name="Mackinder L."/>
            <person name="Mock T."/>
            <person name="Mueller-Roeber B."/>
            <person name="Pagarete A."/>
            <person name="Parker M."/>
            <person name="Probert I."/>
            <person name="Quesneville H."/>
            <person name="Raines C."/>
            <person name="Rensing S.A."/>
            <person name="Riano-Pachon D.M."/>
            <person name="Richier S."/>
            <person name="Rokitta S."/>
            <person name="Shiraiwa Y."/>
            <person name="Soanes D.M."/>
            <person name="van der Giezen M."/>
            <person name="Wahlund T.M."/>
            <person name="Williams B."/>
            <person name="Wilson W."/>
            <person name="Wolfe G."/>
            <person name="Wurch L.L."/>
        </authorList>
    </citation>
    <scope>NUCLEOTIDE SEQUENCE</scope>
</reference>
<keyword evidence="2" id="KW-0812">Transmembrane</keyword>
<keyword evidence="4" id="KW-1185">Reference proteome</keyword>
<protein>
    <submittedName>
        <fullName evidence="3">Uncharacterized protein</fullName>
    </submittedName>
</protein>
<organism evidence="3 4">
    <name type="scientific">Emiliania huxleyi (strain CCMP1516)</name>
    <dbReference type="NCBI Taxonomy" id="280463"/>
    <lineage>
        <taxon>Eukaryota</taxon>
        <taxon>Haptista</taxon>
        <taxon>Haptophyta</taxon>
        <taxon>Prymnesiophyceae</taxon>
        <taxon>Isochrysidales</taxon>
        <taxon>Noelaerhabdaceae</taxon>
        <taxon>Emiliania</taxon>
    </lineage>
</organism>
<keyword evidence="2" id="KW-0472">Membrane</keyword>
<dbReference type="HOGENOM" id="CLU_1380366_0_0_1"/>
<evidence type="ECO:0000313" key="4">
    <source>
        <dbReference type="Proteomes" id="UP000013827"/>
    </source>
</evidence>
<feature type="region of interest" description="Disordered" evidence="1">
    <location>
        <begin position="80"/>
        <end position="103"/>
    </location>
</feature>
<reference evidence="3" key="2">
    <citation type="submission" date="2024-10" db="UniProtKB">
        <authorList>
            <consortium name="EnsemblProtists"/>
        </authorList>
    </citation>
    <scope>IDENTIFICATION</scope>
</reference>
<dbReference type="Proteomes" id="UP000013827">
    <property type="component" value="Unassembled WGS sequence"/>
</dbReference>
<feature type="transmembrane region" description="Helical" evidence="2">
    <location>
        <begin position="34"/>
        <end position="51"/>
    </location>
</feature>
<sequence length="198" mass="20980">MKKTKEHAVGITGFITPKIEAFDRDKTIAPTATLLLYAAAFTVTLAVRGWLVTARYGADWHATDKSNRLAEANAALSTSTAATPAPAAPPAASQPAPASASASASAPDLRAWCRQRYGNDRHSIDKTARLAEARAQPSHPAMMEPSKRLIVVDRFSLVVLLVLACEVVATPIGASLSRTARGSLLPRAMSLHDLQNGE</sequence>
<name>A0A0D3IEV5_EMIH1</name>
<dbReference type="AlphaFoldDB" id="A0A0D3IEV5"/>
<dbReference type="PaxDb" id="2903-EOD09790"/>
<accession>A0A0D3IEV5</accession>
<dbReference type="RefSeq" id="XP_005762219.1">
    <property type="nucleotide sequence ID" value="XM_005762162.1"/>
</dbReference>
<evidence type="ECO:0000256" key="1">
    <source>
        <dbReference type="SAM" id="MobiDB-lite"/>
    </source>
</evidence>
<evidence type="ECO:0000313" key="3">
    <source>
        <dbReference type="EnsemblProtists" id="EOD09790"/>
    </source>
</evidence>
<dbReference type="KEGG" id="ehx:EMIHUDRAFT_216379"/>
<dbReference type="EnsemblProtists" id="EOD09790">
    <property type="protein sequence ID" value="EOD09790"/>
    <property type="gene ID" value="EMIHUDRAFT_216379"/>
</dbReference>
<proteinExistence type="predicted"/>
<feature type="transmembrane region" description="Helical" evidence="2">
    <location>
        <begin position="155"/>
        <end position="177"/>
    </location>
</feature>
<keyword evidence="2" id="KW-1133">Transmembrane helix</keyword>
<dbReference type="GeneID" id="17255910"/>